<dbReference type="AlphaFoldDB" id="F9UCG9"/>
<evidence type="ECO:0000313" key="1">
    <source>
        <dbReference type="EMBL" id="EGV18082.1"/>
    </source>
</evidence>
<dbReference type="eggNOG" id="COG3177">
    <property type="taxonomic scope" value="Bacteria"/>
</dbReference>
<reference evidence="1 2" key="1">
    <citation type="submission" date="2011-06" db="EMBL/GenBank/DDBJ databases">
        <title>The draft genome of Thiocapsa marina 5811.</title>
        <authorList>
            <consortium name="US DOE Joint Genome Institute (JGI-PGF)"/>
            <person name="Lucas S."/>
            <person name="Han J."/>
            <person name="Cheng J.-F."/>
            <person name="Goodwin L."/>
            <person name="Pitluck S."/>
            <person name="Peters L."/>
            <person name="Land M.L."/>
            <person name="Hauser L."/>
            <person name="Vogl K."/>
            <person name="Liu Z."/>
            <person name="Imhoff J."/>
            <person name="Thiel V."/>
            <person name="Frigaard N.-U."/>
            <person name="Bryant D."/>
            <person name="Woyke T.J."/>
        </authorList>
    </citation>
    <scope>NUCLEOTIDE SEQUENCE [LARGE SCALE GENOMIC DNA]</scope>
    <source>
        <strain evidence="1 2">5811</strain>
    </source>
</reference>
<protein>
    <recommendedName>
        <fullName evidence="3">Filamentation induced by cAMP protein Fic</fullName>
    </recommendedName>
</protein>
<dbReference type="RefSeq" id="WP_007193494.1">
    <property type="nucleotide sequence ID" value="NZ_AFWV01000008.1"/>
</dbReference>
<dbReference type="PATRIC" id="fig|768671.3.peg.2776"/>
<dbReference type="Proteomes" id="UP000005459">
    <property type="component" value="Unassembled WGS sequence"/>
</dbReference>
<dbReference type="EMBL" id="AFWV01000008">
    <property type="protein sequence ID" value="EGV18082.1"/>
    <property type="molecule type" value="Genomic_DNA"/>
</dbReference>
<evidence type="ECO:0000313" key="2">
    <source>
        <dbReference type="Proteomes" id="UP000005459"/>
    </source>
</evidence>
<sequence>MEPASDRGESVALMEPLLIGEGARQRAALTDLAIELAAKSAGLRRSLPSGIASALADLVRSMNGYYSNLIEGHDTHPVDIERALEGDYSGDPEKRLLQLEAQVHIAVQGWIDAGELDDRAFTVAGLCEPRLCSTSGSSLPKAPARP</sequence>
<keyword evidence="2" id="KW-1185">Reference proteome</keyword>
<evidence type="ECO:0008006" key="3">
    <source>
        <dbReference type="Google" id="ProtNLM"/>
    </source>
</evidence>
<proteinExistence type="predicted"/>
<organism evidence="1 2">
    <name type="scientific">Thiocapsa marina 5811</name>
    <dbReference type="NCBI Taxonomy" id="768671"/>
    <lineage>
        <taxon>Bacteria</taxon>
        <taxon>Pseudomonadati</taxon>
        <taxon>Pseudomonadota</taxon>
        <taxon>Gammaproteobacteria</taxon>
        <taxon>Chromatiales</taxon>
        <taxon>Chromatiaceae</taxon>
        <taxon>Thiocapsa</taxon>
    </lineage>
</organism>
<name>F9UCG9_9GAMM</name>
<accession>F9UCG9</accession>
<dbReference type="InterPro" id="IPR036597">
    <property type="entry name" value="Fido-like_dom_sf"/>
</dbReference>
<gene>
    <name evidence="1" type="ORF">ThimaDRAFT_2621</name>
</gene>
<dbReference type="Gene3D" id="1.10.3290.10">
    <property type="entry name" value="Fido-like domain"/>
    <property type="match status" value="1"/>
</dbReference>